<gene>
    <name evidence="1" type="ORF">D7S89_13330</name>
</gene>
<accession>A0A494XJJ8</accession>
<dbReference type="AlphaFoldDB" id="A0A494XJJ8"/>
<sequence>MRTKKSTTKSTDSLQPTLDCVIADAMDQGLMQVLGEMTPRQYVALRTMSPFEIGYRFKQLLRDELHELHELRRKAMKRQPHEVTGSTGH</sequence>
<comment type="caution">
    <text evidence="1">The sequence shown here is derived from an EMBL/GenBank/DDBJ whole genome shotgun (WGS) entry which is preliminary data.</text>
</comment>
<organism evidence="1 2">
    <name type="scientific">Trinickia fusca</name>
    <dbReference type="NCBI Taxonomy" id="2419777"/>
    <lineage>
        <taxon>Bacteria</taxon>
        <taxon>Pseudomonadati</taxon>
        <taxon>Pseudomonadota</taxon>
        <taxon>Betaproteobacteria</taxon>
        <taxon>Burkholderiales</taxon>
        <taxon>Burkholderiaceae</taxon>
        <taxon>Trinickia</taxon>
    </lineage>
</organism>
<dbReference type="Proteomes" id="UP000280434">
    <property type="component" value="Unassembled WGS sequence"/>
</dbReference>
<evidence type="ECO:0000313" key="1">
    <source>
        <dbReference type="EMBL" id="RKP48299.1"/>
    </source>
</evidence>
<dbReference type="EMBL" id="RBZV01000004">
    <property type="protein sequence ID" value="RKP48299.1"/>
    <property type="molecule type" value="Genomic_DNA"/>
</dbReference>
<proteinExistence type="predicted"/>
<dbReference type="OrthoDB" id="9039166at2"/>
<protein>
    <submittedName>
        <fullName evidence="1">Uncharacterized protein</fullName>
    </submittedName>
</protein>
<reference evidence="1 2" key="1">
    <citation type="submission" date="2018-10" db="EMBL/GenBank/DDBJ databases">
        <title>Paraburkholderia sp. 7MK8-2, isolated from soil.</title>
        <authorList>
            <person name="Gao Z.-H."/>
            <person name="Qiu L.-H."/>
        </authorList>
    </citation>
    <scope>NUCLEOTIDE SEQUENCE [LARGE SCALE GENOMIC DNA]</scope>
    <source>
        <strain evidence="1 2">7MK8-2</strain>
    </source>
</reference>
<name>A0A494XJJ8_9BURK</name>
<evidence type="ECO:0000313" key="2">
    <source>
        <dbReference type="Proteomes" id="UP000280434"/>
    </source>
</evidence>
<keyword evidence="2" id="KW-1185">Reference proteome</keyword>